<evidence type="ECO:0000256" key="1">
    <source>
        <dbReference type="ARBA" id="ARBA00022679"/>
    </source>
</evidence>
<dbReference type="EMBL" id="AYYE01001255">
    <property type="protein sequence ID" value="ETK06007.1"/>
    <property type="molecule type" value="Genomic_DNA"/>
</dbReference>
<dbReference type="InterPro" id="IPR037143">
    <property type="entry name" value="4-PPantetheinyl_Trfase_dom_sf"/>
</dbReference>
<accession>W2CHQ9</accession>
<protein>
    <recommendedName>
        <fullName evidence="2">4'-phosphopantetheinyl transferase domain-containing protein</fullName>
    </recommendedName>
</protein>
<proteinExistence type="predicted"/>
<reference evidence="3 4" key="1">
    <citation type="submission" date="2013-11" db="EMBL/GenBank/DDBJ databases">
        <title>Single cell genomics of uncultured Tannerella BU063 (oral taxon 286).</title>
        <authorList>
            <person name="Beall C.J."/>
            <person name="Campbell A.G."/>
            <person name="Griffen A.L."/>
            <person name="Podar M."/>
            <person name="Leys E.J."/>
        </authorList>
    </citation>
    <scope>NUCLEOTIDE SEQUENCE [LARGE SCALE GENOMIC DNA]</scope>
    <source>
        <strain evidence="3">Cell 1/3</strain>
    </source>
</reference>
<dbReference type="GO" id="GO:0000287">
    <property type="term" value="F:magnesium ion binding"/>
    <property type="evidence" value="ECO:0007669"/>
    <property type="project" value="InterPro"/>
</dbReference>
<sequence length="207" mass="23927">MLEIHTQSECRWGLWRIDETWLELLGGLERRDAYQPFLESVSAGGRRTEWLAVRALLRVLLGYEPTVNYRPEGYPEVDGWHVSFSHTRHYAAAICSRDTVVGIDIERFRPRIIGLRDRFLDRDELALIGGPNTDDVRRLTVCWSAKEAAFKMLRLGSSDWLRGVRIVAYDPTSHQLTVHETLTPNTYTFKIDFSLASDYVLTWGRRG</sequence>
<dbReference type="GO" id="GO:0008897">
    <property type="term" value="F:holo-[acyl-carrier-protein] synthase activity"/>
    <property type="evidence" value="ECO:0007669"/>
    <property type="project" value="InterPro"/>
</dbReference>
<comment type="caution">
    <text evidence="3">The sequence shown here is derived from an EMBL/GenBank/DDBJ whole genome shotgun (WGS) entry which is preliminary data.</text>
</comment>
<name>W2CHQ9_9BACT</name>
<evidence type="ECO:0000313" key="3">
    <source>
        <dbReference type="EMBL" id="ETK06007.1"/>
    </source>
</evidence>
<keyword evidence="1" id="KW-0808">Transferase</keyword>
<organism evidence="3 4">
    <name type="scientific">Tannerella sp. oral taxon BU063 isolate Cell 1/3</name>
    <dbReference type="NCBI Taxonomy" id="1411022"/>
    <lineage>
        <taxon>Bacteria</taxon>
        <taxon>Pseudomonadati</taxon>
        <taxon>Bacteroidota</taxon>
        <taxon>Bacteroidia</taxon>
        <taxon>Bacteroidales</taxon>
        <taxon>Tannerellaceae</taxon>
        <taxon>Tannerella</taxon>
    </lineage>
</organism>
<dbReference type="Gene3D" id="3.90.470.20">
    <property type="entry name" value="4'-phosphopantetheinyl transferase domain"/>
    <property type="match status" value="1"/>
</dbReference>
<dbReference type="InterPro" id="IPR008278">
    <property type="entry name" value="4-PPantetheinyl_Trfase_dom"/>
</dbReference>
<dbReference type="AlphaFoldDB" id="W2CHQ9"/>
<dbReference type="Pfam" id="PF01648">
    <property type="entry name" value="ACPS"/>
    <property type="match status" value="1"/>
</dbReference>
<evidence type="ECO:0000259" key="2">
    <source>
        <dbReference type="Pfam" id="PF01648"/>
    </source>
</evidence>
<evidence type="ECO:0000313" key="4">
    <source>
        <dbReference type="Proteomes" id="UP000034982"/>
    </source>
</evidence>
<dbReference type="PATRIC" id="fig|1411022.3.peg.2016"/>
<dbReference type="SUPFAM" id="SSF56214">
    <property type="entry name" value="4'-phosphopantetheinyl transferase"/>
    <property type="match status" value="2"/>
</dbReference>
<gene>
    <name evidence="3" type="ORF">T230_14970</name>
</gene>
<feature type="domain" description="4'-phosphopantetheinyl transferase" evidence="2">
    <location>
        <begin position="101"/>
        <end position="201"/>
    </location>
</feature>
<dbReference type="Proteomes" id="UP000034982">
    <property type="component" value="Unassembled WGS sequence"/>
</dbReference>